<name>A7T5W7_NEMVE</name>
<dbReference type="InParanoid" id="A7T5W7"/>
<sequence length="301" mass="33714">LWLCLAENKVNDLDWQKTVKFCFNERSNPDDDELGSQIVKDLHRISCARFYVRYVLMFTYDSVALYRRTSIVLVARGSVDLRRTSCAWFYVGYVLVFTDDPVALCRRTSIVLVAQGSMSVTSLCLLMILSLCIVGPPSYWLRVVLWRLEDVETSDEFYGKMGLLIQEIAVGNLIDCRSIMQAVYSLAPFPLPGLAALREQYTYNIHPFSDSQEKAPRSLGHASSDEEEDDADLDNVGCLGVLLPFSEFSPPSPAKSSSDGETPSRRSSDIAEASLACLPPILTVHCRTVVRHPQGTSRRIK</sequence>
<accession>A7T5W7</accession>
<dbReference type="PhylomeDB" id="A7T5W7"/>
<dbReference type="STRING" id="45351.A7T5W7"/>
<protein>
    <submittedName>
        <fullName evidence="2">Uncharacterized protein</fullName>
    </submittedName>
</protein>
<dbReference type="Proteomes" id="UP000001593">
    <property type="component" value="Unassembled WGS sequence"/>
</dbReference>
<dbReference type="PANTHER" id="PTHR13399">
    <property type="entry name" value="TRANSLOCON-ASSOCIATED PROTEIN TRAP , GAMMA SUBUNIT"/>
    <property type="match status" value="1"/>
</dbReference>
<evidence type="ECO:0000313" key="2">
    <source>
        <dbReference type="EMBL" id="EDO28643.1"/>
    </source>
</evidence>
<dbReference type="eggNOG" id="KOG2058">
    <property type="taxonomic scope" value="Eukaryota"/>
</dbReference>
<organism evidence="2 3">
    <name type="scientific">Nematostella vectensis</name>
    <name type="common">Starlet sea anemone</name>
    <dbReference type="NCBI Taxonomy" id="45351"/>
    <lineage>
        <taxon>Eukaryota</taxon>
        <taxon>Metazoa</taxon>
        <taxon>Cnidaria</taxon>
        <taxon>Anthozoa</taxon>
        <taxon>Hexacorallia</taxon>
        <taxon>Actiniaria</taxon>
        <taxon>Edwardsiidae</taxon>
        <taxon>Nematostella</taxon>
    </lineage>
</organism>
<dbReference type="EMBL" id="DS471319">
    <property type="protein sequence ID" value="EDO28643.1"/>
    <property type="molecule type" value="Genomic_DNA"/>
</dbReference>
<feature type="compositionally biased region" description="Low complexity" evidence="1">
    <location>
        <begin position="247"/>
        <end position="257"/>
    </location>
</feature>
<feature type="non-terminal residue" evidence="2">
    <location>
        <position position="301"/>
    </location>
</feature>
<dbReference type="AlphaFoldDB" id="A7T5W7"/>
<proteinExistence type="predicted"/>
<dbReference type="PANTHER" id="PTHR13399:SF4">
    <property type="entry name" value="TBC1 DOMAIN FAMILY MEMBER 30"/>
    <property type="match status" value="1"/>
</dbReference>
<dbReference type="HOGENOM" id="CLU_925306_0_0_1"/>
<keyword evidence="3" id="KW-1185">Reference proteome</keyword>
<evidence type="ECO:0000313" key="3">
    <source>
        <dbReference type="Proteomes" id="UP000001593"/>
    </source>
</evidence>
<gene>
    <name evidence="2" type="ORF">NEMVEDRAFT_v1g222758</name>
</gene>
<feature type="region of interest" description="Disordered" evidence="1">
    <location>
        <begin position="247"/>
        <end position="269"/>
    </location>
</feature>
<reference evidence="2 3" key="1">
    <citation type="journal article" date="2007" name="Science">
        <title>Sea anemone genome reveals ancestral eumetazoan gene repertoire and genomic organization.</title>
        <authorList>
            <person name="Putnam N.H."/>
            <person name="Srivastava M."/>
            <person name="Hellsten U."/>
            <person name="Dirks B."/>
            <person name="Chapman J."/>
            <person name="Salamov A."/>
            <person name="Terry A."/>
            <person name="Shapiro H."/>
            <person name="Lindquist E."/>
            <person name="Kapitonov V.V."/>
            <person name="Jurka J."/>
            <person name="Genikhovich G."/>
            <person name="Grigoriev I.V."/>
            <person name="Lucas S.M."/>
            <person name="Steele R.E."/>
            <person name="Finnerty J.R."/>
            <person name="Technau U."/>
            <person name="Martindale M.Q."/>
            <person name="Rokhsar D.S."/>
        </authorList>
    </citation>
    <scope>NUCLEOTIDE SEQUENCE [LARGE SCALE GENOMIC DNA]</scope>
    <source>
        <strain evidence="3">CH2 X CH6</strain>
    </source>
</reference>
<evidence type="ECO:0000256" key="1">
    <source>
        <dbReference type="SAM" id="MobiDB-lite"/>
    </source>
</evidence>
<feature type="region of interest" description="Disordered" evidence="1">
    <location>
        <begin position="209"/>
        <end position="231"/>
    </location>
</feature>